<accession>A0A1I2SA62</accession>
<dbReference type="InterPro" id="IPR011486">
    <property type="entry name" value="BBP2"/>
</dbReference>
<dbReference type="EMBL" id="FOPC01000004">
    <property type="protein sequence ID" value="SFG46946.1"/>
    <property type="molecule type" value="Genomic_DNA"/>
</dbReference>
<dbReference type="AlphaFoldDB" id="A0A1I2SA62"/>
<sequence>MRKVLCIFIVFWAAQSFGQEKEKTLELDFSGFLDLYYGHDFVDPMGIERRLPFLYNHTKQNRLGVNLALFTMSVKSDFFRANLGIHQGTYVRDNYANEPELFKWIHQANVGVAIDREKRLWLDAGVLPSHIGFESAVSIENPSLSRSIIAENSPYFETGVRLSWQMDERWYLAFFYLNGWQRIRAIPGRNRPSFGTQATFSPSENTRINWSTFLGTDQPLEAETMIYFTNFIGDFRFEKGWRLVARLDGGRRTLPFDFDRNWWGMSAILQKRFSEKFASAFRVEHYNDPFQAISISLVDQGIKTSGLSLNADWKLFEAATFRLEGRWLTGPELGTGGGNSENYFLLGSLAFAID</sequence>
<reference evidence="2" key="1">
    <citation type="submission" date="2016-10" db="EMBL/GenBank/DDBJ databases">
        <authorList>
            <person name="Varghese N."/>
            <person name="Submissions S."/>
        </authorList>
    </citation>
    <scope>NUCLEOTIDE SEQUENCE [LARGE SCALE GENOMIC DNA]</scope>
    <source>
        <strain evidence="2">DSM 19315</strain>
    </source>
</reference>
<dbReference type="STRING" id="435880.SAMN04487988_10494"/>
<dbReference type="OrthoDB" id="103154at2"/>
<evidence type="ECO:0000313" key="2">
    <source>
        <dbReference type="Proteomes" id="UP000199642"/>
    </source>
</evidence>
<dbReference type="Pfam" id="PF07642">
    <property type="entry name" value="BBP2"/>
    <property type="match status" value="1"/>
</dbReference>
<organism evidence="1 2">
    <name type="scientific">Algoriphagus hitonicola</name>
    <dbReference type="NCBI Taxonomy" id="435880"/>
    <lineage>
        <taxon>Bacteria</taxon>
        <taxon>Pseudomonadati</taxon>
        <taxon>Bacteroidota</taxon>
        <taxon>Cytophagia</taxon>
        <taxon>Cytophagales</taxon>
        <taxon>Cyclobacteriaceae</taxon>
        <taxon>Algoriphagus</taxon>
    </lineage>
</organism>
<dbReference type="RefSeq" id="WP_092790127.1">
    <property type="nucleotide sequence ID" value="NZ_FOPC01000004.1"/>
</dbReference>
<keyword evidence="2" id="KW-1185">Reference proteome</keyword>
<dbReference type="SUPFAM" id="SSF56935">
    <property type="entry name" value="Porins"/>
    <property type="match status" value="1"/>
</dbReference>
<name>A0A1I2SA62_9BACT</name>
<dbReference type="Proteomes" id="UP000199642">
    <property type="component" value="Unassembled WGS sequence"/>
</dbReference>
<gene>
    <name evidence="1" type="ORF">SAMN04487988_10494</name>
</gene>
<proteinExistence type="predicted"/>
<evidence type="ECO:0000313" key="1">
    <source>
        <dbReference type="EMBL" id="SFG46946.1"/>
    </source>
</evidence>
<protein>
    <submittedName>
        <fullName evidence="1">Putative beta-barrel porin-2, OmpL-like. bbp2</fullName>
    </submittedName>
</protein>